<evidence type="ECO:0000313" key="2">
    <source>
        <dbReference type="EMBL" id="EMR11885.1"/>
    </source>
</evidence>
<dbReference type="PANTHER" id="PTHR33608">
    <property type="entry name" value="BLL2464 PROTEIN"/>
    <property type="match status" value="1"/>
</dbReference>
<evidence type="ECO:0000259" key="1">
    <source>
        <dbReference type="Pfam" id="PF01882"/>
    </source>
</evidence>
<protein>
    <recommendedName>
        <fullName evidence="1">DUF58 domain-containing protein</fullName>
    </recommendedName>
</protein>
<dbReference type="PATRIC" id="fig|1286106.3.peg.2640"/>
<proteinExistence type="predicted"/>
<feature type="domain" description="DUF58" evidence="1">
    <location>
        <begin position="61"/>
        <end position="235"/>
    </location>
</feature>
<gene>
    <name evidence="2" type="ORF">MPL1_13237</name>
</gene>
<name>M7PDB9_9GAMM</name>
<keyword evidence="3" id="KW-1185">Reference proteome</keyword>
<dbReference type="AlphaFoldDB" id="M7PDB9"/>
<comment type="caution">
    <text evidence="2">The sequence shown here is derived from an EMBL/GenBank/DDBJ whole genome shotgun (WGS) entry which is preliminary data.</text>
</comment>
<dbReference type="InterPro" id="IPR002881">
    <property type="entry name" value="DUF58"/>
</dbReference>
<organism evidence="2 3">
    <name type="scientific">Methylophaga lonarensis MPL</name>
    <dbReference type="NCBI Taxonomy" id="1286106"/>
    <lineage>
        <taxon>Bacteria</taxon>
        <taxon>Pseudomonadati</taxon>
        <taxon>Pseudomonadota</taxon>
        <taxon>Gammaproteobacteria</taxon>
        <taxon>Thiotrichales</taxon>
        <taxon>Piscirickettsiaceae</taxon>
        <taxon>Methylophaga</taxon>
    </lineage>
</organism>
<dbReference type="RefSeq" id="WP_009727581.1">
    <property type="nucleotide sequence ID" value="NZ_APHR01000089.1"/>
</dbReference>
<dbReference type="eggNOG" id="COG1721">
    <property type="taxonomic scope" value="Bacteria"/>
</dbReference>
<evidence type="ECO:0000313" key="3">
    <source>
        <dbReference type="Proteomes" id="UP000012019"/>
    </source>
</evidence>
<dbReference type="Pfam" id="PF01882">
    <property type="entry name" value="DUF58"/>
    <property type="match status" value="1"/>
</dbReference>
<reference evidence="2 3" key="1">
    <citation type="journal article" date="2013" name="Genome Announc.">
        <title>Draft Genome Sequence of Methylophaga lonarensis MPLT, a Haloalkaliphilic (Non-Methane-Utilizing) Methylotroph.</title>
        <authorList>
            <person name="Shetty S.A."/>
            <person name="Marathe N.P."/>
            <person name="Munot H."/>
            <person name="Antony C.P."/>
            <person name="Dhotre D.P."/>
            <person name="Murrell J.C."/>
            <person name="Shouche Y.S."/>
        </authorList>
    </citation>
    <scope>NUCLEOTIDE SEQUENCE [LARGE SCALE GENOMIC DNA]</scope>
    <source>
        <strain evidence="2 3">MPL</strain>
    </source>
</reference>
<accession>M7PDB9</accession>
<dbReference type="EMBL" id="APHR01000089">
    <property type="protein sequence ID" value="EMR11885.1"/>
    <property type="molecule type" value="Genomic_DNA"/>
</dbReference>
<sequence length="272" mass="31756">MQMQQVFNYKAPFLLNAISDGSHKSRRHGIDGEFYRKSPFLSDPAPNRIDLLQSVKDPFETMFVKSFRQQNKLQVLTLVDGSSSMRLADKPDIVAECMFSIQQSVYAMNDNHDRYLLTDRVQQLPASTLLSDELAQLNMASQTNNDAYAFSALTSLLPTRAALVFLISDFHWSDMKIAQVLQSLQGHIVVPLVIWLQSEYQNYPLWRFVNVTDSETGQSQLVFVTPHQRQQIEQSFELRKQHLNQMFNQFQRRPVWFFDHYCVQSMRRYFNV</sequence>
<dbReference type="OrthoDB" id="7779014at2"/>
<dbReference type="PANTHER" id="PTHR33608:SF6">
    <property type="entry name" value="BLL2464 PROTEIN"/>
    <property type="match status" value="1"/>
</dbReference>
<dbReference type="STRING" id="1286106.MPL1_13237"/>
<dbReference type="Proteomes" id="UP000012019">
    <property type="component" value="Unassembled WGS sequence"/>
</dbReference>